<dbReference type="EMBL" id="JAFLQZ010000006">
    <property type="protein sequence ID" value="MBO0358604.1"/>
    <property type="molecule type" value="Genomic_DNA"/>
</dbReference>
<dbReference type="RefSeq" id="WP_206984530.1">
    <property type="nucleotide sequence ID" value="NZ_JAFLQZ010000006.1"/>
</dbReference>
<dbReference type="SUPFAM" id="SSF103370">
    <property type="entry name" value="NinB"/>
    <property type="match status" value="1"/>
</dbReference>
<gene>
    <name evidence="1" type="ORF">J0X19_11660</name>
</gene>
<proteinExistence type="predicted"/>
<reference evidence="1" key="1">
    <citation type="submission" date="2021-03" db="EMBL/GenBank/DDBJ databases">
        <authorList>
            <person name="Kim M.K."/>
        </authorList>
    </citation>
    <scope>NUCLEOTIDE SEQUENCE</scope>
    <source>
        <strain evidence="1">BT186</strain>
    </source>
</reference>
<organism evidence="1 2">
    <name type="scientific">Hymenobacter telluris</name>
    <dbReference type="NCBI Taxonomy" id="2816474"/>
    <lineage>
        <taxon>Bacteria</taxon>
        <taxon>Pseudomonadati</taxon>
        <taxon>Bacteroidota</taxon>
        <taxon>Cytophagia</taxon>
        <taxon>Cytophagales</taxon>
        <taxon>Hymenobacteraceae</taxon>
        <taxon>Hymenobacter</taxon>
    </lineage>
</organism>
<sequence length="127" mass="14658">MEQTFIIVNDQVRANAITAVALLPLDKWEVSIKRKGKTPAQRRYWHKCMDMMCEGTGYSLLELKTIIKRQVLGVKSFTTRRGELIEYDYSSEDLTVVEYTKLIEHTLTLADMAKIALPNPRDYGFQV</sequence>
<name>A0A939EVI4_9BACT</name>
<keyword evidence="2" id="KW-1185">Reference proteome</keyword>
<evidence type="ECO:0000313" key="2">
    <source>
        <dbReference type="Proteomes" id="UP000664144"/>
    </source>
</evidence>
<comment type="caution">
    <text evidence="1">The sequence shown here is derived from an EMBL/GenBank/DDBJ whole genome shotgun (WGS) entry which is preliminary data.</text>
</comment>
<dbReference type="Gene3D" id="1.10.3790.10">
    <property type="entry name" value="NinB"/>
    <property type="match status" value="1"/>
</dbReference>
<dbReference type="Proteomes" id="UP000664144">
    <property type="component" value="Unassembled WGS sequence"/>
</dbReference>
<evidence type="ECO:0008006" key="3">
    <source>
        <dbReference type="Google" id="ProtNLM"/>
    </source>
</evidence>
<evidence type="ECO:0000313" key="1">
    <source>
        <dbReference type="EMBL" id="MBO0358604.1"/>
    </source>
</evidence>
<dbReference type="AlphaFoldDB" id="A0A939EVI4"/>
<accession>A0A939EVI4</accession>
<dbReference type="InterPro" id="IPR036619">
    <property type="entry name" value="NinB_sf"/>
</dbReference>
<protein>
    <recommendedName>
        <fullName evidence="3">NinB protein</fullName>
    </recommendedName>
</protein>